<dbReference type="AlphaFoldDB" id="A0A9P0KWE1"/>
<proteinExistence type="predicted"/>
<dbReference type="Proteomes" id="UP001152888">
    <property type="component" value="Unassembled WGS sequence"/>
</dbReference>
<protein>
    <submittedName>
        <fullName evidence="1">Uncharacterized protein</fullName>
    </submittedName>
</protein>
<reference evidence="1" key="1">
    <citation type="submission" date="2022-03" db="EMBL/GenBank/DDBJ databases">
        <authorList>
            <person name="Sayadi A."/>
        </authorList>
    </citation>
    <scope>NUCLEOTIDE SEQUENCE</scope>
</reference>
<keyword evidence="2" id="KW-1185">Reference proteome</keyword>
<evidence type="ECO:0000313" key="1">
    <source>
        <dbReference type="EMBL" id="CAH1979190.1"/>
    </source>
</evidence>
<gene>
    <name evidence="1" type="ORF">ACAOBT_LOCUS13346</name>
</gene>
<comment type="caution">
    <text evidence="1">The sequence shown here is derived from an EMBL/GenBank/DDBJ whole genome shotgun (WGS) entry which is preliminary data.</text>
</comment>
<dbReference type="EMBL" id="CAKOFQ010006876">
    <property type="protein sequence ID" value="CAH1979190.1"/>
    <property type="molecule type" value="Genomic_DNA"/>
</dbReference>
<accession>A0A9P0KWE1</accession>
<evidence type="ECO:0000313" key="2">
    <source>
        <dbReference type="Proteomes" id="UP001152888"/>
    </source>
</evidence>
<name>A0A9P0KWE1_ACAOB</name>
<organism evidence="1 2">
    <name type="scientific">Acanthoscelides obtectus</name>
    <name type="common">Bean weevil</name>
    <name type="synonym">Bruchus obtectus</name>
    <dbReference type="NCBI Taxonomy" id="200917"/>
    <lineage>
        <taxon>Eukaryota</taxon>
        <taxon>Metazoa</taxon>
        <taxon>Ecdysozoa</taxon>
        <taxon>Arthropoda</taxon>
        <taxon>Hexapoda</taxon>
        <taxon>Insecta</taxon>
        <taxon>Pterygota</taxon>
        <taxon>Neoptera</taxon>
        <taxon>Endopterygota</taxon>
        <taxon>Coleoptera</taxon>
        <taxon>Polyphaga</taxon>
        <taxon>Cucujiformia</taxon>
        <taxon>Chrysomeloidea</taxon>
        <taxon>Chrysomelidae</taxon>
        <taxon>Bruchinae</taxon>
        <taxon>Bruchini</taxon>
        <taxon>Acanthoscelides</taxon>
    </lineage>
</organism>
<sequence>MRELPYVHILKFFHLSQKKRSFLQKIYESGTVIVHG</sequence>